<feature type="non-terminal residue" evidence="1">
    <location>
        <position position="55"/>
    </location>
</feature>
<organism evidence="1">
    <name type="scientific">marine metagenome</name>
    <dbReference type="NCBI Taxonomy" id="408172"/>
    <lineage>
        <taxon>unclassified sequences</taxon>
        <taxon>metagenomes</taxon>
        <taxon>ecological metagenomes</taxon>
    </lineage>
</organism>
<name>A0A383AU02_9ZZZZ</name>
<dbReference type="AlphaFoldDB" id="A0A383AU02"/>
<sequence length="55" mass="6509">MFSIVMCWSTLCAQAKLDGQFFEYTSYYMSNFDVSTGESDVPFFRYRIYSDTYPV</sequence>
<protein>
    <submittedName>
        <fullName evidence="1">Uncharacterized protein</fullName>
    </submittedName>
</protein>
<accession>A0A383AU02</accession>
<evidence type="ECO:0000313" key="1">
    <source>
        <dbReference type="EMBL" id="SVE11154.1"/>
    </source>
</evidence>
<reference evidence="1" key="1">
    <citation type="submission" date="2018-05" db="EMBL/GenBank/DDBJ databases">
        <authorList>
            <person name="Lanie J.A."/>
            <person name="Ng W.-L."/>
            <person name="Kazmierczak K.M."/>
            <person name="Andrzejewski T.M."/>
            <person name="Davidsen T.M."/>
            <person name="Wayne K.J."/>
            <person name="Tettelin H."/>
            <person name="Glass J.I."/>
            <person name="Rusch D."/>
            <person name="Podicherti R."/>
            <person name="Tsui H.-C.T."/>
            <person name="Winkler M.E."/>
        </authorList>
    </citation>
    <scope>NUCLEOTIDE SEQUENCE</scope>
</reference>
<dbReference type="EMBL" id="UINC01194862">
    <property type="protein sequence ID" value="SVE11154.1"/>
    <property type="molecule type" value="Genomic_DNA"/>
</dbReference>
<proteinExistence type="predicted"/>
<gene>
    <name evidence="1" type="ORF">METZ01_LOCUS464008</name>
</gene>